<reference evidence="1 2" key="1">
    <citation type="submission" date="2021-06" db="EMBL/GenBank/DDBJ databases">
        <title>Caerostris extrusa draft genome.</title>
        <authorList>
            <person name="Kono N."/>
            <person name="Arakawa K."/>
        </authorList>
    </citation>
    <scope>NUCLEOTIDE SEQUENCE [LARGE SCALE GENOMIC DNA]</scope>
</reference>
<sequence>MDCYYERHLLLFKNTIFKRHDNKPEIGHHNLPRRTGQVKLDDYTIELDGKTCSKNSSVYDYVLKHLICYSDSQESVIKPRLKLSDLAASNQGHVVSLPLQVITRLGSMLW</sequence>
<dbReference type="Proteomes" id="UP001054945">
    <property type="component" value="Unassembled WGS sequence"/>
</dbReference>
<gene>
    <name evidence="1" type="ORF">CEXT_599051</name>
</gene>
<evidence type="ECO:0000313" key="2">
    <source>
        <dbReference type="Proteomes" id="UP001054945"/>
    </source>
</evidence>
<proteinExistence type="predicted"/>
<dbReference type="EMBL" id="BPLR01002848">
    <property type="protein sequence ID" value="GIX78554.1"/>
    <property type="molecule type" value="Genomic_DNA"/>
</dbReference>
<dbReference type="AlphaFoldDB" id="A0AAV4N567"/>
<comment type="caution">
    <text evidence="1">The sequence shown here is derived from an EMBL/GenBank/DDBJ whole genome shotgun (WGS) entry which is preliminary data.</text>
</comment>
<organism evidence="1 2">
    <name type="scientific">Caerostris extrusa</name>
    <name type="common">Bark spider</name>
    <name type="synonym">Caerostris bankana</name>
    <dbReference type="NCBI Taxonomy" id="172846"/>
    <lineage>
        <taxon>Eukaryota</taxon>
        <taxon>Metazoa</taxon>
        <taxon>Ecdysozoa</taxon>
        <taxon>Arthropoda</taxon>
        <taxon>Chelicerata</taxon>
        <taxon>Arachnida</taxon>
        <taxon>Araneae</taxon>
        <taxon>Araneomorphae</taxon>
        <taxon>Entelegynae</taxon>
        <taxon>Araneoidea</taxon>
        <taxon>Araneidae</taxon>
        <taxon>Caerostris</taxon>
    </lineage>
</organism>
<protein>
    <submittedName>
        <fullName evidence="1">Uncharacterized protein</fullName>
    </submittedName>
</protein>
<name>A0AAV4N567_CAEEX</name>
<keyword evidence="2" id="KW-1185">Reference proteome</keyword>
<accession>A0AAV4N567</accession>
<evidence type="ECO:0000313" key="1">
    <source>
        <dbReference type="EMBL" id="GIX78554.1"/>
    </source>
</evidence>